<name>A0A857KWP1_9ACTN</name>
<organism evidence="1">
    <name type="scientific">Gordonia amarae</name>
    <dbReference type="NCBI Taxonomy" id="36821"/>
    <lineage>
        <taxon>Bacteria</taxon>
        <taxon>Bacillati</taxon>
        <taxon>Actinomycetota</taxon>
        <taxon>Actinomycetes</taxon>
        <taxon>Mycobacteriales</taxon>
        <taxon>Gordoniaceae</taxon>
        <taxon>Gordonia</taxon>
    </lineage>
</organism>
<dbReference type="RefSeq" id="WP_005188076.1">
    <property type="nucleotide sequence ID" value="NZ_CP045804.1"/>
</dbReference>
<dbReference type="AlphaFoldDB" id="A0A857KWP1"/>
<gene>
    <name evidence="1" type="ORF">GII30_04465</name>
</gene>
<proteinExistence type="predicted"/>
<accession>A0A857KWP1</accession>
<sequence>MAFNDPRPPAERQRLKKLAQAALNADATVDQVNEILGGLGTTLGDMDKTIGKLDGAIDDLNPTLARFSATLDNVDQAVVALGDITLRLEKIVSRVEVIVGIAEAALKPIGMIESAGRSLTSRLGLG</sequence>
<reference evidence="1" key="1">
    <citation type="journal article" date="2021" name="Nat. Microbiol.">
        <title>Cocultivation of an ultrasmall environmental parasitic bacterium with lytic ability against bacteria associated with wastewater foams.</title>
        <authorList>
            <person name="Batinovic S."/>
            <person name="Rose J.J.A."/>
            <person name="Ratcliffe J."/>
            <person name="Seviour R.J."/>
            <person name="Petrovski S."/>
        </authorList>
    </citation>
    <scope>NUCLEOTIDE SEQUENCE</scope>
    <source>
        <strain evidence="1">CON44</strain>
    </source>
</reference>
<protein>
    <submittedName>
        <fullName evidence="1">Uncharacterized protein</fullName>
    </submittedName>
</protein>
<evidence type="ECO:0000313" key="1">
    <source>
        <dbReference type="EMBL" id="QHN38526.1"/>
    </source>
</evidence>
<dbReference type="EMBL" id="CP045810">
    <property type="protein sequence ID" value="QHN38526.1"/>
    <property type="molecule type" value="Genomic_DNA"/>
</dbReference>